<keyword evidence="5 8" id="KW-0812">Transmembrane</keyword>
<evidence type="ECO:0000256" key="5">
    <source>
        <dbReference type="ARBA" id="ARBA00022692"/>
    </source>
</evidence>
<reference evidence="10 11" key="1">
    <citation type="submission" date="2019-07" db="EMBL/GenBank/DDBJ databases">
        <title>Aquicoccus porphyridii gen. nov., sp. nov., isolated from a small marine red alga, Porphyridium marinum.</title>
        <authorList>
            <person name="Liu L."/>
        </authorList>
    </citation>
    <scope>NUCLEOTIDE SEQUENCE [LARGE SCALE GENOMIC DNA]</scope>
    <source>
        <strain evidence="10 11">L1 8-17</strain>
    </source>
</reference>
<dbReference type="Gene3D" id="1.10.3720.10">
    <property type="entry name" value="MetI-like"/>
    <property type="match status" value="1"/>
</dbReference>
<dbReference type="GO" id="GO:0055085">
    <property type="term" value="P:transmembrane transport"/>
    <property type="evidence" value="ECO:0007669"/>
    <property type="project" value="InterPro"/>
</dbReference>
<organism evidence="10 11">
    <name type="scientific">Aquicoccus porphyridii</name>
    <dbReference type="NCBI Taxonomy" id="1852029"/>
    <lineage>
        <taxon>Bacteria</taxon>
        <taxon>Pseudomonadati</taxon>
        <taxon>Pseudomonadota</taxon>
        <taxon>Alphaproteobacteria</taxon>
        <taxon>Rhodobacterales</taxon>
        <taxon>Paracoccaceae</taxon>
        <taxon>Aquicoccus</taxon>
    </lineage>
</organism>
<feature type="transmembrane region" description="Helical" evidence="8">
    <location>
        <begin position="195"/>
        <end position="218"/>
    </location>
</feature>
<evidence type="ECO:0000256" key="3">
    <source>
        <dbReference type="ARBA" id="ARBA00022448"/>
    </source>
</evidence>
<keyword evidence="7 8" id="KW-0472">Membrane</keyword>
<feature type="transmembrane region" description="Helical" evidence="8">
    <location>
        <begin position="17"/>
        <end position="38"/>
    </location>
</feature>
<dbReference type="PANTHER" id="PTHR42929">
    <property type="entry name" value="INNER MEMBRANE ABC TRANSPORTER PERMEASE PROTEIN YDCU-RELATED-RELATED"/>
    <property type="match status" value="1"/>
</dbReference>
<keyword evidence="3 8" id="KW-0813">Transport</keyword>
<evidence type="ECO:0000313" key="10">
    <source>
        <dbReference type="EMBL" id="KAA0912361.1"/>
    </source>
</evidence>
<evidence type="ECO:0000256" key="8">
    <source>
        <dbReference type="RuleBase" id="RU363032"/>
    </source>
</evidence>
<protein>
    <submittedName>
        <fullName evidence="10">ABC transporter permease</fullName>
    </submittedName>
</protein>
<evidence type="ECO:0000313" key="11">
    <source>
        <dbReference type="Proteomes" id="UP000325291"/>
    </source>
</evidence>
<keyword evidence="4" id="KW-1003">Cell membrane</keyword>
<evidence type="ECO:0000256" key="6">
    <source>
        <dbReference type="ARBA" id="ARBA00022989"/>
    </source>
</evidence>
<dbReference type="InterPro" id="IPR035906">
    <property type="entry name" value="MetI-like_sf"/>
</dbReference>
<comment type="subcellular location">
    <subcellularLocation>
        <location evidence="1 8">Cell membrane</location>
        <topology evidence="1 8">Multi-pass membrane protein</topology>
    </subcellularLocation>
</comment>
<evidence type="ECO:0000256" key="2">
    <source>
        <dbReference type="ARBA" id="ARBA00007069"/>
    </source>
</evidence>
<comment type="similarity">
    <text evidence="2">Belongs to the binding-protein-dependent transport system permease family. CysTW subfamily.</text>
</comment>
<dbReference type="Pfam" id="PF00528">
    <property type="entry name" value="BPD_transp_1"/>
    <property type="match status" value="1"/>
</dbReference>
<dbReference type="RefSeq" id="WP_111364166.1">
    <property type="nucleotide sequence ID" value="NZ_VINQ01000014.1"/>
</dbReference>
<dbReference type="SUPFAM" id="SSF161098">
    <property type="entry name" value="MetI-like"/>
    <property type="match status" value="1"/>
</dbReference>
<dbReference type="AlphaFoldDB" id="A0A5A9Z594"/>
<comment type="caution">
    <text evidence="10">The sequence shown here is derived from an EMBL/GenBank/DDBJ whole genome shotgun (WGS) entry which is preliminary data.</text>
</comment>
<sequence length="288" mass="31406">MPHKPEAAAVPKFSRSVLLLAPSALLMGVFLIGLIGLITSSLSIDGQLDLGHYTAILNRPDYVEMLGRTLRIAALTTFFSVLLGFPTAYYVARYRGNRNFLLLLIIFPWLVSIVVRSYGWVVILGPRGLINGFASWVGLADRPMKLMYNDFGVILGLVHVLLPFMIIAILSVMLQIPRSMEEASMSLGGRPAHSFRTVVLPLALPGILTGITLVYLMATGAIVTPLLLGGLGDTMLGTEIFQEVMHFFDYPKAAALATVLLITALGVVLPIQIFERWLVRRLSDGAGQ</sequence>
<feature type="domain" description="ABC transmembrane type-1" evidence="9">
    <location>
        <begin position="66"/>
        <end position="271"/>
    </location>
</feature>
<gene>
    <name evidence="10" type="ORF">FLO80_16230</name>
</gene>
<evidence type="ECO:0000256" key="4">
    <source>
        <dbReference type="ARBA" id="ARBA00022475"/>
    </source>
</evidence>
<dbReference type="EMBL" id="VINQ01000014">
    <property type="protein sequence ID" value="KAA0912361.1"/>
    <property type="molecule type" value="Genomic_DNA"/>
</dbReference>
<dbReference type="CDD" id="cd06261">
    <property type="entry name" value="TM_PBP2"/>
    <property type="match status" value="1"/>
</dbReference>
<dbReference type="PANTHER" id="PTHR42929:SF5">
    <property type="entry name" value="ABC TRANSPORTER PERMEASE PROTEIN"/>
    <property type="match status" value="1"/>
</dbReference>
<keyword evidence="6 8" id="KW-1133">Transmembrane helix</keyword>
<feature type="transmembrane region" description="Helical" evidence="8">
    <location>
        <begin position="253"/>
        <end position="274"/>
    </location>
</feature>
<dbReference type="Proteomes" id="UP000325291">
    <property type="component" value="Unassembled WGS sequence"/>
</dbReference>
<evidence type="ECO:0000256" key="1">
    <source>
        <dbReference type="ARBA" id="ARBA00004651"/>
    </source>
</evidence>
<accession>A0A5A9Z594</accession>
<name>A0A5A9Z594_9RHOB</name>
<feature type="transmembrane region" description="Helical" evidence="8">
    <location>
        <begin position="72"/>
        <end position="92"/>
    </location>
</feature>
<dbReference type="PROSITE" id="PS50928">
    <property type="entry name" value="ABC_TM1"/>
    <property type="match status" value="1"/>
</dbReference>
<keyword evidence="11" id="KW-1185">Reference proteome</keyword>
<evidence type="ECO:0000259" key="9">
    <source>
        <dbReference type="PROSITE" id="PS50928"/>
    </source>
</evidence>
<feature type="transmembrane region" description="Helical" evidence="8">
    <location>
        <begin position="151"/>
        <end position="174"/>
    </location>
</feature>
<dbReference type="GO" id="GO:0005886">
    <property type="term" value="C:plasma membrane"/>
    <property type="evidence" value="ECO:0007669"/>
    <property type="project" value="UniProtKB-SubCell"/>
</dbReference>
<feature type="transmembrane region" description="Helical" evidence="8">
    <location>
        <begin position="99"/>
        <end position="123"/>
    </location>
</feature>
<dbReference type="InterPro" id="IPR000515">
    <property type="entry name" value="MetI-like"/>
</dbReference>
<proteinExistence type="inferred from homology"/>
<evidence type="ECO:0000256" key="7">
    <source>
        <dbReference type="ARBA" id="ARBA00023136"/>
    </source>
</evidence>